<keyword evidence="6 10" id="KW-0460">Magnesium</keyword>
<dbReference type="Proteomes" id="UP000241960">
    <property type="component" value="Unassembled WGS sequence"/>
</dbReference>
<dbReference type="InterPro" id="IPR002637">
    <property type="entry name" value="RdgB/HAM1"/>
</dbReference>
<feature type="binding site" evidence="10">
    <location>
        <position position="39"/>
    </location>
    <ligand>
        <name>Mg(2+)</name>
        <dbReference type="ChEBI" id="CHEBI:18420"/>
    </ligand>
</feature>
<evidence type="ECO:0000256" key="6">
    <source>
        <dbReference type="ARBA" id="ARBA00022842"/>
    </source>
</evidence>
<keyword evidence="7 10" id="KW-0546">Nucleotide metabolism</keyword>
<sequence length="194" mass="21475">MEDIVIATNNKGKINDFKVIFPEYNVIGISEIIEGFDVEETGETFEDNAKLKSEAAAKALNKRVIADDSGLEVFTLNGEPGVYSARYAGIDKDDEANIDRVLKNLGDTANRNAQFVCVISMSAPGEETVQFKGTVQGEITLSKIGDNGFGYDPIFYIAEKNKTMAQLTVEEKSELSHRGKAIEQLRHYLKDEQE</sequence>
<dbReference type="GO" id="GO:0017111">
    <property type="term" value="F:ribonucleoside triphosphate phosphatase activity"/>
    <property type="evidence" value="ECO:0007669"/>
    <property type="project" value="InterPro"/>
</dbReference>
<dbReference type="InterPro" id="IPR020922">
    <property type="entry name" value="dITP/XTP_pyrophosphatase"/>
</dbReference>
<dbReference type="GO" id="GO:0009146">
    <property type="term" value="P:purine nucleoside triphosphate catabolic process"/>
    <property type="evidence" value="ECO:0007669"/>
    <property type="project" value="UniProtKB-UniRule"/>
</dbReference>
<evidence type="ECO:0000313" key="12">
    <source>
        <dbReference type="EMBL" id="PTI75776.1"/>
    </source>
</evidence>
<evidence type="ECO:0000256" key="8">
    <source>
        <dbReference type="ARBA" id="ARBA00051875"/>
    </source>
</evidence>
<gene>
    <name evidence="12" type="ORF">BU058_06690</name>
</gene>
<feature type="binding site" evidence="10">
    <location>
        <position position="69"/>
    </location>
    <ligand>
        <name>substrate</name>
    </ligand>
</feature>
<evidence type="ECO:0000256" key="7">
    <source>
        <dbReference type="ARBA" id="ARBA00023080"/>
    </source>
</evidence>
<feature type="binding site" evidence="10">
    <location>
        <position position="68"/>
    </location>
    <ligand>
        <name>Mg(2+)</name>
        <dbReference type="ChEBI" id="CHEBI:18420"/>
    </ligand>
</feature>
<comment type="catalytic activity">
    <reaction evidence="9 10">
        <text>XTP + H2O = XMP + diphosphate + H(+)</text>
        <dbReference type="Rhea" id="RHEA:28610"/>
        <dbReference type="ChEBI" id="CHEBI:15377"/>
        <dbReference type="ChEBI" id="CHEBI:15378"/>
        <dbReference type="ChEBI" id="CHEBI:33019"/>
        <dbReference type="ChEBI" id="CHEBI:57464"/>
        <dbReference type="ChEBI" id="CHEBI:61314"/>
        <dbReference type="EC" id="3.6.1.66"/>
    </reaction>
</comment>
<dbReference type="GO" id="GO:0036220">
    <property type="term" value="F:ITP diphosphatase activity"/>
    <property type="evidence" value="ECO:0007669"/>
    <property type="project" value="UniProtKB-UniRule"/>
</dbReference>
<comment type="similarity">
    <text evidence="1 10 11">Belongs to the HAM1 NTPase family.</text>
</comment>
<dbReference type="EC" id="3.6.1.66" evidence="10"/>
<feature type="binding site" evidence="10">
    <location>
        <position position="172"/>
    </location>
    <ligand>
        <name>substrate</name>
    </ligand>
</feature>
<dbReference type="NCBIfam" id="NF011397">
    <property type="entry name" value="PRK14822.1"/>
    <property type="match status" value="1"/>
</dbReference>
<dbReference type="Pfam" id="PF01725">
    <property type="entry name" value="Ham1p_like"/>
    <property type="match status" value="1"/>
</dbReference>
<evidence type="ECO:0000256" key="1">
    <source>
        <dbReference type="ARBA" id="ARBA00008023"/>
    </source>
</evidence>
<dbReference type="GO" id="GO:0035870">
    <property type="term" value="F:dITP diphosphatase activity"/>
    <property type="evidence" value="ECO:0007669"/>
    <property type="project" value="UniProtKB-UniRule"/>
</dbReference>
<comment type="cofactor">
    <cofactor evidence="10">
        <name>Mg(2+)</name>
        <dbReference type="ChEBI" id="CHEBI:18420"/>
    </cofactor>
    <text evidence="10">Binds 1 Mg(2+) ion per subunit.</text>
</comment>
<comment type="subunit">
    <text evidence="2 10">Homodimer.</text>
</comment>
<evidence type="ECO:0000256" key="3">
    <source>
        <dbReference type="ARBA" id="ARBA00022723"/>
    </source>
</evidence>
<feature type="active site" description="Proton acceptor" evidence="10">
    <location>
        <position position="68"/>
    </location>
</feature>
<dbReference type="GO" id="GO:0000166">
    <property type="term" value="F:nucleotide binding"/>
    <property type="evidence" value="ECO:0007669"/>
    <property type="project" value="UniProtKB-KW"/>
</dbReference>
<keyword evidence="3 10" id="KW-0479">Metal-binding</keyword>
<keyword evidence="5 10" id="KW-0378">Hydrolase</keyword>
<keyword evidence="4 10" id="KW-0547">Nucleotide-binding</keyword>
<reference evidence="12 13" key="1">
    <citation type="journal article" date="2016" name="Front. Microbiol.">
        <title>Comprehensive Phylogenetic Analysis of Bovine Non-aureus Staphylococci Species Based on Whole-Genome Sequencing.</title>
        <authorList>
            <person name="Naushad S."/>
            <person name="Barkema H.W."/>
            <person name="Luby C."/>
            <person name="Condas L.A."/>
            <person name="Nobrega D.B."/>
            <person name="Carson D.A."/>
            <person name="De Buck J."/>
        </authorList>
    </citation>
    <scope>NUCLEOTIDE SEQUENCE [LARGE SCALE GENOMIC DNA]</scope>
    <source>
        <strain evidence="12 13">SNUC 1231</strain>
    </source>
</reference>
<dbReference type="GO" id="GO:0005829">
    <property type="term" value="C:cytosol"/>
    <property type="evidence" value="ECO:0007669"/>
    <property type="project" value="TreeGrafter"/>
</dbReference>
<dbReference type="Gene3D" id="3.90.950.10">
    <property type="match status" value="1"/>
</dbReference>
<dbReference type="EMBL" id="PZFQ01000017">
    <property type="protein sequence ID" value="PTI75776.1"/>
    <property type="molecule type" value="Genomic_DNA"/>
</dbReference>
<accession>A0A9Q6HPA0</accession>
<dbReference type="SUPFAM" id="SSF52972">
    <property type="entry name" value="ITPase-like"/>
    <property type="match status" value="1"/>
</dbReference>
<evidence type="ECO:0000256" key="11">
    <source>
        <dbReference type="RuleBase" id="RU003781"/>
    </source>
</evidence>
<dbReference type="InterPro" id="IPR029001">
    <property type="entry name" value="ITPase-like_fam"/>
</dbReference>
<proteinExistence type="inferred from homology"/>
<evidence type="ECO:0000256" key="5">
    <source>
        <dbReference type="ARBA" id="ARBA00022801"/>
    </source>
</evidence>
<evidence type="ECO:0000256" key="10">
    <source>
        <dbReference type="HAMAP-Rule" id="MF_01405"/>
    </source>
</evidence>
<dbReference type="RefSeq" id="WP_107545015.1">
    <property type="nucleotide sequence ID" value="NZ_PZFQ01000017.1"/>
</dbReference>
<evidence type="ECO:0000256" key="9">
    <source>
        <dbReference type="ARBA" id="ARBA00052017"/>
    </source>
</evidence>
<dbReference type="PANTHER" id="PTHR11067">
    <property type="entry name" value="INOSINE TRIPHOSPHATE PYROPHOSPHATASE/HAM1 PROTEIN"/>
    <property type="match status" value="1"/>
</dbReference>
<comment type="function">
    <text evidence="10">Pyrophosphatase that catalyzes the hydrolysis of nucleoside triphosphates to their monophosphate derivatives, with a high preference for the non-canonical purine nucleotides XTP (xanthosine triphosphate), dITP (deoxyinosine triphosphate) and ITP. Seems to function as a house-cleaning enzyme that removes non-canonical purine nucleotides from the nucleotide pool, thus preventing their incorporation into DNA/RNA and avoiding chromosomal lesions.</text>
</comment>
<protein>
    <recommendedName>
        <fullName evidence="10">dITP/XTP pyrophosphatase</fullName>
        <ecNumber evidence="10">3.6.1.66</ecNumber>
    </recommendedName>
    <alternativeName>
        <fullName evidence="10">Non-canonical purine NTP pyrophosphatase</fullName>
    </alternativeName>
    <alternativeName>
        <fullName evidence="10">Non-standard purine NTP pyrophosphatase</fullName>
    </alternativeName>
    <alternativeName>
        <fullName evidence="10">Nucleoside-triphosphate diphosphatase</fullName>
    </alternativeName>
    <alternativeName>
        <fullName evidence="10">Nucleoside-triphosphate pyrophosphatase</fullName>
        <shortName evidence="10">NTPase</shortName>
    </alternativeName>
</protein>
<comment type="catalytic activity">
    <reaction evidence="10">
        <text>ITP + H2O = IMP + diphosphate + H(+)</text>
        <dbReference type="Rhea" id="RHEA:29399"/>
        <dbReference type="ChEBI" id="CHEBI:15377"/>
        <dbReference type="ChEBI" id="CHEBI:15378"/>
        <dbReference type="ChEBI" id="CHEBI:33019"/>
        <dbReference type="ChEBI" id="CHEBI:58053"/>
        <dbReference type="ChEBI" id="CHEBI:61402"/>
        <dbReference type="EC" id="3.6.1.66"/>
    </reaction>
</comment>
<dbReference type="FunFam" id="3.90.950.10:FF:000001">
    <property type="entry name" value="dITP/XTP pyrophosphatase"/>
    <property type="match status" value="1"/>
</dbReference>
<feature type="binding site" evidence="10">
    <location>
        <begin position="8"/>
        <end position="13"/>
    </location>
    <ligand>
        <name>substrate</name>
    </ligand>
</feature>
<evidence type="ECO:0000256" key="2">
    <source>
        <dbReference type="ARBA" id="ARBA00011738"/>
    </source>
</evidence>
<feature type="binding site" evidence="10">
    <location>
        <begin position="177"/>
        <end position="178"/>
    </location>
    <ligand>
        <name>substrate</name>
    </ligand>
</feature>
<dbReference type="GO" id="GO:0046872">
    <property type="term" value="F:metal ion binding"/>
    <property type="evidence" value="ECO:0007669"/>
    <property type="project" value="UniProtKB-KW"/>
</dbReference>
<feature type="binding site" evidence="10">
    <location>
        <begin position="149"/>
        <end position="152"/>
    </location>
    <ligand>
        <name>substrate</name>
    </ligand>
</feature>
<dbReference type="PANTHER" id="PTHR11067:SF9">
    <property type="entry name" value="INOSINE TRIPHOSPHATE PYROPHOSPHATASE"/>
    <property type="match status" value="1"/>
</dbReference>
<dbReference type="GO" id="GO:0009117">
    <property type="term" value="P:nucleotide metabolic process"/>
    <property type="evidence" value="ECO:0007669"/>
    <property type="project" value="UniProtKB-KW"/>
</dbReference>
<dbReference type="CDD" id="cd00515">
    <property type="entry name" value="HAM1"/>
    <property type="match status" value="1"/>
</dbReference>
<evidence type="ECO:0000256" key="4">
    <source>
        <dbReference type="ARBA" id="ARBA00022741"/>
    </source>
</evidence>
<dbReference type="HAMAP" id="MF_01405">
    <property type="entry name" value="Non_canon_purine_NTPase"/>
    <property type="match status" value="1"/>
</dbReference>
<evidence type="ECO:0000313" key="13">
    <source>
        <dbReference type="Proteomes" id="UP000241960"/>
    </source>
</evidence>
<dbReference type="GO" id="GO:0036222">
    <property type="term" value="F:XTP diphosphatase activity"/>
    <property type="evidence" value="ECO:0007669"/>
    <property type="project" value="UniProtKB-UniRule"/>
</dbReference>
<organism evidence="12 13">
    <name type="scientific">Staphylococcus succinus</name>
    <dbReference type="NCBI Taxonomy" id="61015"/>
    <lineage>
        <taxon>Bacteria</taxon>
        <taxon>Bacillati</taxon>
        <taxon>Bacillota</taxon>
        <taxon>Bacilli</taxon>
        <taxon>Bacillales</taxon>
        <taxon>Staphylococcaceae</taxon>
        <taxon>Staphylococcus</taxon>
    </lineage>
</organism>
<dbReference type="AlphaFoldDB" id="A0A9Q6HPA0"/>
<comment type="catalytic activity">
    <reaction evidence="8 10">
        <text>dITP + H2O = dIMP + diphosphate + H(+)</text>
        <dbReference type="Rhea" id="RHEA:28342"/>
        <dbReference type="ChEBI" id="CHEBI:15377"/>
        <dbReference type="ChEBI" id="CHEBI:15378"/>
        <dbReference type="ChEBI" id="CHEBI:33019"/>
        <dbReference type="ChEBI" id="CHEBI:61194"/>
        <dbReference type="ChEBI" id="CHEBI:61382"/>
        <dbReference type="EC" id="3.6.1.66"/>
    </reaction>
</comment>
<name>A0A9Q6HPA0_9STAP</name>
<comment type="caution">
    <text evidence="12">The sequence shown here is derived from an EMBL/GenBank/DDBJ whole genome shotgun (WGS) entry which is preliminary data.</text>
</comment>
<dbReference type="NCBIfam" id="TIGR00042">
    <property type="entry name" value="RdgB/HAM1 family non-canonical purine NTP pyrophosphatase"/>
    <property type="match status" value="1"/>
</dbReference>